<organism evidence="1">
    <name type="scientific">marine sediment metagenome</name>
    <dbReference type="NCBI Taxonomy" id="412755"/>
    <lineage>
        <taxon>unclassified sequences</taxon>
        <taxon>metagenomes</taxon>
        <taxon>ecological metagenomes</taxon>
    </lineage>
</organism>
<name>A0A0F9X9U6_9ZZZZ</name>
<sequence length="271" mass="31614">MVDTDGKVIPDFTIVLGVDRKHLFQLEHTFPTWKRHKPSMLERPMIVFYDHEQLDPSDVRKVIDHHDMIMIPWPLAGVEYEGGNDKFTNARRYRMLSGFVHVPAKVVKTLWWLKIDTDAIAHGMDDWIDSSWWADDPIIISPGWPYTKPPNQMVLLDEWVEREKDKLIDFYERTEPLDMFPKPGSDRLPHKRIGTWCAFFKTSFTQYASMLAEQTCGLGKLPVPSQDSYLWYLATRMGRGIRRENMKKRGWVLFATMPNIKRSAAEAMANG</sequence>
<protein>
    <recommendedName>
        <fullName evidence="2">DUF5672 domain-containing protein</fullName>
    </recommendedName>
</protein>
<proteinExistence type="predicted"/>
<reference evidence="1" key="1">
    <citation type="journal article" date="2015" name="Nature">
        <title>Complex archaea that bridge the gap between prokaryotes and eukaryotes.</title>
        <authorList>
            <person name="Spang A."/>
            <person name="Saw J.H."/>
            <person name="Jorgensen S.L."/>
            <person name="Zaremba-Niedzwiedzka K."/>
            <person name="Martijn J."/>
            <person name="Lind A.E."/>
            <person name="van Eijk R."/>
            <person name="Schleper C."/>
            <person name="Guy L."/>
            <person name="Ettema T.J."/>
        </authorList>
    </citation>
    <scope>NUCLEOTIDE SEQUENCE</scope>
</reference>
<evidence type="ECO:0000313" key="1">
    <source>
        <dbReference type="EMBL" id="KKN88388.1"/>
    </source>
</evidence>
<gene>
    <name evidence="1" type="ORF">LCGC14_0249510</name>
</gene>
<dbReference type="EMBL" id="LAZR01000129">
    <property type="protein sequence ID" value="KKN88388.1"/>
    <property type="molecule type" value="Genomic_DNA"/>
</dbReference>
<accession>A0A0F9X9U6</accession>
<dbReference type="AlphaFoldDB" id="A0A0F9X9U6"/>
<evidence type="ECO:0008006" key="2">
    <source>
        <dbReference type="Google" id="ProtNLM"/>
    </source>
</evidence>
<comment type="caution">
    <text evidence="1">The sequence shown here is derived from an EMBL/GenBank/DDBJ whole genome shotgun (WGS) entry which is preliminary data.</text>
</comment>